<dbReference type="OrthoDB" id="6241270at2759"/>
<dbReference type="PRINTS" id="PR01161">
    <property type="entry name" value="TUBULIN"/>
</dbReference>
<dbReference type="InterPro" id="IPR023123">
    <property type="entry name" value="Tubulin_C"/>
</dbReference>
<dbReference type="Gene3D" id="3.40.50.1440">
    <property type="entry name" value="Tubulin/FtsZ, GTPase domain"/>
    <property type="match status" value="1"/>
</dbReference>
<protein>
    <recommendedName>
        <fullName evidence="7">Tubulin alpha chain</fullName>
    </recommendedName>
</protein>
<comment type="subunit">
    <text evidence="7">Dimer of alpha and beta chains. A typical microtubule is a hollow water-filled tube with an outer diameter of 25 nm and an inner diameter of 15 nM. Alpha-beta heterodimers associate head-to-tail to form protofilaments running lengthwise along the microtubule wall with the beta-tubulin subunit facing the microtubule plus end conferring a structural polarity. Microtubules usually have 13 protofilaments but different protofilament numbers can be found in some organisms and specialized cells.</text>
</comment>
<dbReference type="InterPro" id="IPR003008">
    <property type="entry name" value="Tubulin_FtsZ_GTPase"/>
</dbReference>
<dbReference type="SUPFAM" id="SSF55307">
    <property type="entry name" value="Tubulin C-terminal domain-like"/>
    <property type="match status" value="1"/>
</dbReference>
<keyword evidence="3 7" id="KW-0547">Nucleotide-binding</keyword>
<dbReference type="GO" id="GO:0016787">
    <property type="term" value="F:hydrolase activity"/>
    <property type="evidence" value="ECO:0007669"/>
    <property type="project" value="UniProtKB-KW"/>
</dbReference>
<evidence type="ECO:0000256" key="1">
    <source>
        <dbReference type="ARBA" id="ARBA00009636"/>
    </source>
</evidence>
<dbReference type="PANTHER" id="PTHR11588">
    <property type="entry name" value="TUBULIN"/>
    <property type="match status" value="1"/>
</dbReference>
<keyword evidence="5 7" id="KW-0342">GTP-binding</keyword>
<dbReference type="Proteomes" id="UP000272942">
    <property type="component" value="Unassembled WGS sequence"/>
</dbReference>
<reference evidence="10 11" key="1">
    <citation type="submission" date="2018-11" db="EMBL/GenBank/DDBJ databases">
        <authorList>
            <consortium name="Pathogen Informatics"/>
        </authorList>
    </citation>
    <scope>NUCLEOTIDE SEQUENCE [LARGE SCALE GENOMIC DNA]</scope>
    <source>
        <strain evidence="10 11">Egypt</strain>
    </source>
</reference>
<name>A0A3P8GLP6_9TREM</name>
<comment type="similarity">
    <text evidence="1 7">Belongs to the tubulin family.</text>
</comment>
<keyword evidence="11" id="KW-1185">Reference proteome</keyword>
<dbReference type="Pfam" id="PF03953">
    <property type="entry name" value="Tubulin_C"/>
    <property type="match status" value="1"/>
</dbReference>
<dbReference type="InterPro" id="IPR037103">
    <property type="entry name" value="Tubulin/FtsZ-like_C"/>
</dbReference>
<comment type="catalytic activity">
    <reaction evidence="6">
        <text>GTP + H2O = GDP + phosphate + H(+)</text>
        <dbReference type="Rhea" id="RHEA:19669"/>
        <dbReference type="ChEBI" id="CHEBI:15377"/>
        <dbReference type="ChEBI" id="CHEBI:15378"/>
        <dbReference type="ChEBI" id="CHEBI:37565"/>
        <dbReference type="ChEBI" id="CHEBI:43474"/>
        <dbReference type="ChEBI" id="CHEBI:58189"/>
    </reaction>
    <physiologicalReaction direction="left-to-right" evidence="6">
        <dbReference type="Rhea" id="RHEA:19670"/>
    </physiologicalReaction>
</comment>
<accession>A0A3P8GLP6</accession>
<dbReference type="GO" id="GO:0005874">
    <property type="term" value="C:microtubule"/>
    <property type="evidence" value="ECO:0007669"/>
    <property type="project" value="UniProtKB-KW"/>
</dbReference>
<dbReference type="Pfam" id="PF00091">
    <property type="entry name" value="Tubulin"/>
    <property type="match status" value="1"/>
</dbReference>
<keyword evidence="4" id="KW-0378">Hydrolase</keyword>
<dbReference type="InterPro" id="IPR000217">
    <property type="entry name" value="Tubulin"/>
</dbReference>
<dbReference type="SMART" id="SM00864">
    <property type="entry name" value="Tubulin"/>
    <property type="match status" value="1"/>
</dbReference>
<evidence type="ECO:0000256" key="2">
    <source>
        <dbReference type="ARBA" id="ARBA00022701"/>
    </source>
</evidence>
<dbReference type="SUPFAM" id="SSF52490">
    <property type="entry name" value="Tubulin nucleotide-binding domain-like"/>
    <property type="match status" value="1"/>
</dbReference>
<dbReference type="PROSITE" id="PS00227">
    <property type="entry name" value="TUBULIN"/>
    <property type="match status" value="1"/>
</dbReference>
<organism evidence="10 11">
    <name type="scientific">Echinostoma caproni</name>
    <dbReference type="NCBI Taxonomy" id="27848"/>
    <lineage>
        <taxon>Eukaryota</taxon>
        <taxon>Metazoa</taxon>
        <taxon>Spiralia</taxon>
        <taxon>Lophotrochozoa</taxon>
        <taxon>Platyhelminthes</taxon>
        <taxon>Trematoda</taxon>
        <taxon>Digenea</taxon>
        <taxon>Plagiorchiida</taxon>
        <taxon>Echinostomata</taxon>
        <taxon>Echinostomatoidea</taxon>
        <taxon>Echinostomatidae</taxon>
        <taxon>Echinostoma</taxon>
    </lineage>
</organism>
<evidence type="ECO:0000256" key="4">
    <source>
        <dbReference type="ARBA" id="ARBA00022801"/>
    </source>
</evidence>
<dbReference type="InterPro" id="IPR018316">
    <property type="entry name" value="Tubulin/FtsZ_2-layer-sand-dom"/>
</dbReference>
<dbReference type="GO" id="GO:0005525">
    <property type="term" value="F:GTP binding"/>
    <property type="evidence" value="ECO:0007669"/>
    <property type="project" value="UniProtKB-UniRule"/>
</dbReference>
<dbReference type="InterPro" id="IPR002452">
    <property type="entry name" value="Alpha_tubulin"/>
</dbReference>
<dbReference type="Gene3D" id="1.10.287.600">
    <property type="entry name" value="Helix hairpin bin"/>
    <property type="match status" value="1"/>
</dbReference>
<feature type="domain" description="Tubulin/FtsZ 2-layer sandwich" evidence="9">
    <location>
        <begin position="232"/>
        <end position="377"/>
    </location>
</feature>
<gene>
    <name evidence="10" type="ORF">ECPE_LOCUS8501</name>
</gene>
<dbReference type="InterPro" id="IPR036525">
    <property type="entry name" value="Tubulin/FtsZ_GTPase_sf"/>
</dbReference>
<comment type="function">
    <text evidence="7">Tubulin is the major constituent of microtubules, a cylinder consisting of laterally associated linear protofilaments composed of alpha- and beta-tubulin heterodimers. Microtubules grow by the addition of GTP-tubulin dimers to the microtubule end, where a stabilizing cap forms. Below the cap, tubulin dimers are in GDP-bound state, owing to GTPase activity of alpha-tubulin.</text>
</comment>
<dbReference type="CDD" id="cd02186">
    <property type="entry name" value="alpha_tubulin"/>
    <property type="match status" value="1"/>
</dbReference>
<keyword evidence="2 7" id="KW-0493">Microtubule</keyword>
<evidence type="ECO:0000256" key="5">
    <source>
        <dbReference type="ARBA" id="ARBA00023134"/>
    </source>
</evidence>
<sequence>MSNAVWELLCIEHGINANGLPVASLGLDDLQSSETFFQGTPTGQRVPRAVIIDLEPTVIDEIRTGVYRRLFHPDQLITSVEDAANNYARGFYSLGRGTVGRVLSQIRRVTEACDMFQGFFLINSFGGGTGSGLTSLVQNHLSTEYAKRSKIQIGIYPGPRLSTGIVEPYNSVLTFNSSMEQSELSILLDNESLYDLCDIKLNLTRPTYTDINRITSVLLSSLTAPLRFESSLNSDLTQLETNLVPYPRIHFPIISYSPIVSPEWSEHDTCSVNDLTRMLFARDSQMLNVDLAQGKIMSCCIQYRGNVALQEVSKAIMDTKCRRLWHFVDWCPTGFKLGIVSQPPTIPSYAPLAQTKRSATLLVNTSAVNQALRKVNSKFDTLYQKRAFVHWFVSEGMEEAEFTEAREDMSVLEKDYLEVTQTTKFAEEQEMGLQIGTQETLEQPEDMISPSDPIWQTSSNHFIPWIELEGDIESVSR</sequence>
<dbReference type="GO" id="GO:0005200">
    <property type="term" value="F:structural constituent of cytoskeleton"/>
    <property type="evidence" value="ECO:0007669"/>
    <property type="project" value="InterPro"/>
</dbReference>
<evidence type="ECO:0000256" key="3">
    <source>
        <dbReference type="ARBA" id="ARBA00022741"/>
    </source>
</evidence>
<dbReference type="GO" id="GO:0007017">
    <property type="term" value="P:microtubule-based process"/>
    <property type="evidence" value="ECO:0007669"/>
    <property type="project" value="InterPro"/>
</dbReference>
<dbReference type="Gene3D" id="3.30.1330.20">
    <property type="entry name" value="Tubulin/FtsZ, C-terminal domain"/>
    <property type="match status" value="1"/>
</dbReference>
<proteinExistence type="inferred from homology"/>
<evidence type="ECO:0000313" key="11">
    <source>
        <dbReference type="Proteomes" id="UP000272942"/>
    </source>
</evidence>
<dbReference type="AlphaFoldDB" id="A0A3P8GLP6"/>
<evidence type="ECO:0000256" key="6">
    <source>
        <dbReference type="ARBA" id="ARBA00049117"/>
    </source>
</evidence>
<evidence type="ECO:0000259" key="9">
    <source>
        <dbReference type="SMART" id="SM00865"/>
    </source>
</evidence>
<dbReference type="SMART" id="SM00865">
    <property type="entry name" value="Tubulin_C"/>
    <property type="match status" value="1"/>
</dbReference>
<evidence type="ECO:0000259" key="8">
    <source>
        <dbReference type="SMART" id="SM00864"/>
    </source>
</evidence>
<feature type="domain" description="Tubulin/FtsZ GTPase" evidence="8">
    <location>
        <begin position="33"/>
        <end position="230"/>
    </location>
</feature>
<dbReference type="PRINTS" id="PR01162">
    <property type="entry name" value="ALPHATUBULIN"/>
</dbReference>
<dbReference type="InterPro" id="IPR008280">
    <property type="entry name" value="Tub_FtsZ_C"/>
</dbReference>
<evidence type="ECO:0000313" key="10">
    <source>
        <dbReference type="EMBL" id="VDP83661.1"/>
    </source>
</evidence>
<evidence type="ECO:0000256" key="7">
    <source>
        <dbReference type="RuleBase" id="RU000352"/>
    </source>
</evidence>
<dbReference type="InterPro" id="IPR017975">
    <property type="entry name" value="Tubulin_CS"/>
</dbReference>
<dbReference type="EMBL" id="UZAN01046057">
    <property type="protein sequence ID" value="VDP83661.1"/>
    <property type="molecule type" value="Genomic_DNA"/>
</dbReference>